<organism evidence="1 2">
    <name type="scientific">Proteobacteria bacterium 228</name>
    <dbReference type="NCBI Taxonomy" id="2083153"/>
    <lineage>
        <taxon>Bacteria</taxon>
        <taxon>Pseudomonadati</taxon>
        <taxon>Pseudomonadota</taxon>
    </lineage>
</organism>
<dbReference type="AlphaFoldDB" id="A0A2S5KMC3"/>
<dbReference type="Pfam" id="PF25948">
    <property type="entry name" value="DUF7986"/>
    <property type="match status" value="1"/>
</dbReference>
<dbReference type="InterPro" id="IPR058292">
    <property type="entry name" value="DUF7986"/>
</dbReference>
<proteinExistence type="predicted"/>
<gene>
    <name evidence="1" type="ORF">C4K68_17525</name>
</gene>
<evidence type="ECO:0000313" key="1">
    <source>
        <dbReference type="EMBL" id="PPC75974.1"/>
    </source>
</evidence>
<dbReference type="OrthoDB" id="8039031at2"/>
<dbReference type="EMBL" id="PRLP01000058">
    <property type="protein sequence ID" value="PPC75974.1"/>
    <property type="molecule type" value="Genomic_DNA"/>
</dbReference>
<reference evidence="1 2" key="1">
    <citation type="submission" date="2018-02" db="EMBL/GenBank/DDBJ databases">
        <title>novel marine gammaproteobacteria from coastal saline agro ecosystem.</title>
        <authorList>
            <person name="Krishnan R."/>
            <person name="Ramesh Kumar N."/>
        </authorList>
    </citation>
    <scope>NUCLEOTIDE SEQUENCE [LARGE SCALE GENOMIC DNA]</scope>
    <source>
        <strain evidence="1 2">228</strain>
    </source>
</reference>
<name>A0A2S5KMC3_9PROT</name>
<evidence type="ECO:0000313" key="2">
    <source>
        <dbReference type="Proteomes" id="UP000238196"/>
    </source>
</evidence>
<sequence>MSNSHDLKGLFKFLNRDEWPHCFAMVFDDHLGQTLKAGEMKFEDLAGMIGNEWANTLWGCAFEDFLTQEFDVAGVNMIDDYMKRRGWKESARTKAYIRALRTSTMSLYRVEQVVPGQSLSLRDVIRGGDVVVSDPGMARSVKVGDHLAARVVEELNRLILAGGALLFSDEAVATLLDSLREAYGKAADEPLPQPTEQELRSVAALFTLSWLTHELGDRLPQGKAAAEATDSGAVEGSEANEVEAVAVDANGTEPSTANTTVSVMEETTGSSDAELAPHEVRFPLAAKVLQKDLTPHLDEADWLQKHSAKVWHWHHEGQILGAAELKGRQLTLSVESAARAKWGAEVFSWKLSELLREPEIEAVMVP</sequence>
<comment type="caution">
    <text evidence="1">The sequence shown here is derived from an EMBL/GenBank/DDBJ whole genome shotgun (WGS) entry which is preliminary data.</text>
</comment>
<dbReference type="Proteomes" id="UP000238196">
    <property type="component" value="Unassembled WGS sequence"/>
</dbReference>
<protein>
    <submittedName>
        <fullName evidence="1">Uncharacterized protein</fullName>
    </submittedName>
</protein>
<accession>A0A2S5KMC3</accession>